<evidence type="ECO:0000313" key="2">
    <source>
        <dbReference type="EMBL" id="GGF59154.1"/>
    </source>
</evidence>
<reference evidence="2" key="2">
    <citation type="submission" date="2020-09" db="EMBL/GenBank/DDBJ databases">
        <authorList>
            <person name="Sun Q."/>
            <person name="Zhou Y."/>
        </authorList>
    </citation>
    <scope>NUCLEOTIDE SEQUENCE</scope>
    <source>
        <strain evidence="2">CGMCC 1.16134</strain>
    </source>
</reference>
<dbReference type="EMBL" id="BMKR01000001">
    <property type="protein sequence ID" value="GGF59154.1"/>
    <property type="molecule type" value="Genomic_DNA"/>
</dbReference>
<feature type="signal peptide" evidence="1">
    <location>
        <begin position="1"/>
        <end position="29"/>
    </location>
</feature>
<name>A0A917BWQ2_9BACL</name>
<dbReference type="PROSITE" id="PS51257">
    <property type="entry name" value="PROKAR_LIPOPROTEIN"/>
    <property type="match status" value="1"/>
</dbReference>
<keyword evidence="1" id="KW-0732">Signal</keyword>
<dbReference type="AlphaFoldDB" id="A0A917BWQ2"/>
<accession>A0A917BWQ2</accession>
<sequence length="149" mass="16300">MVRKRWRSPRLAVLLAAFSLSACSGANTAGEDGEVRMELSGNSIERPVYLPKDLPIPAGASVTLSGGKLENGKKSSMLIYETQESMNRLGTTYKEYVKDKSLEQDTQIIDPHNMIINGKVDNAYSYSIIGSSLDSKPGTSEVIVTWLEN</sequence>
<evidence type="ECO:0000313" key="3">
    <source>
        <dbReference type="Proteomes" id="UP000637643"/>
    </source>
</evidence>
<feature type="chain" id="PRO_5038689213" description="DUF3221 domain-containing protein" evidence="1">
    <location>
        <begin position="30"/>
        <end position="149"/>
    </location>
</feature>
<evidence type="ECO:0000256" key="1">
    <source>
        <dbReference type="SAM" id="SignalP"/>
    </source>
</evidence>
<reference evidence="2" key="1">
    <citation type="journal article" date="2014" name="Int. J. Syst. Evol. Microbiol.">
        <title>Complete genome sequence of Corynebacterium casei LMG S-19264T (=DSM 44701T), isolated from a smear-ripened cheese.</title>
        <authorList>
            <consortium name="US DOE Joint Genome Institute (JGI-PGF)"/>
            <person name="Walter F."/>
            <person name="Albersmeier A."/>
            <person name="Kalinowski J."/>
            <person name="Ruckert C."/>
        </authorList>
    </citation>
    <scope>NUCLEOTIDE SEQUENCE</scope>
    <source>
        <strain evidence="2">CGMCC 1.16134</strain>
    </source>
</reference>
<dbReference type="Proteomes" id="UP000637643">
    <property type="component" value="Unassembled WGS sequence"/>
</dbReference>
<gene>
    <name evidence="2" type="ORF">GCM10010912_00400</name>
</gene>
<evidence type="ECO:0008006" key="4">
    <source>
        <dbReference type="Google" id="ProtNLM"/>
    </source>
</evidence>
<comment type="caution">
    <text evidence="2">The sequence shown here is derived from an EMBL/GenBank/DDBJ whole genome shotgun (WGS) entry which is preliminary data.</text>
</comment>
<keyword evidence="3" id="KW-1185">Reference proteome</keyword>
<protein>
    <recommendedName>
        <fullName evidence="4">DUF3221 domain-containing protein</fullName>
    </recommendedName>
</protein>
<organism evidence="2 3">
    <name type="scientific">Paenibacillus albidus</name>
    <dbReference type="NCBI Taxonomy" id="2041023"/>
    <lineage>
        <taxon>Bacteria</taxon>
        <taxon>Bacillati</taxon>
        <taxon>Bacillota</taxon>
        <taxon>Bacilli</taxon>
        <taxon>Bacillales</taxon>
        <taxon>Paenibacillaceae</taxon>
        <taxon>Paenibacillus</taxon>
    </lineage>
</organism>
<proteinExistence type="predicted"/>